<dbReference type="InterPro" id="IPR014756">
    <property type="entry name" value="Ig_E-set"/>
</dbReference>
<dbReference type="InterPro" id="IPR013808">
    <property type="entry name" value="Transglutaminase_AS"/>
</dbReference>
<dbReference type="EMBL" id="OX395131">
    <property type="protein sequence ID" value="CAI5778685.1"/>
    <property type="molecule type" value="Genomic_DNA"/>
</dbReference>
<gene>
    <name evidence="5" type="ORF">PODLI_1B006938</name>
</gene>
<dbReference type="InterPro" id="IPR001102">
    <property type="entry name" value="Transglutaminase_N"/>
</dbReference>
<dbReference type="SUPFAM" id="SSF49309">
    <property type="entry name" value="Transglutaminase, two C-terminal domains"/>
    <property type="match status" value="2"/>
</dbReference>
<organism evidence="5 6">
    <name type="scientific">Podarcis lilfordi</name>
    <name type="common">Lilford's wall lizard</name>
    <dbReference type="NCBI Taxonomy" id="74358"/>
    <lineage>
        <taxon>Eukaryota</taxon>
        <taxon>Metazoa</taxon>
        <taxon>Chordata</taxon>
        <taxon>Craniata</taxon>
        <taxon>Vertebrata</taxon>
        <taxon>Euteleostomi</taxon>
        <taxon>Lepidosauria</taxon>
        <taxon>Squamata</taxon>
        <taxon>Bifurcata</taxon>
        <taxon>Unidentata</taxon>
        <taxon>Episquamata</taxon>
        <taxon>Laterata</taxon>
        <taxon>Lacertibaenia</taxon>
        <taxon>Lacertidae</taxon>
        <taxon>Podarcis</taxon>
    </lineage>
</organism>
<feature type="region of interest" description="Disordered" evidence="3">
    <location>
        <begin position="464"/>
        <end position="487"/>
    </location>
</feature>
<evidence type="ECO:0000256" key="1">
    <source>
        <dbReference type="ARBA" id="ARBA00005968"/>
    </source>
</evidence>
<dbReference type="InterPro" id="IPR023608">
    <property type="entry name" value="Transglutaminase_animal"/>
</dbReference>
<dbReference type="PANTHER" id="PTHR11590">
    <property type="entry name" value="PROTEIN-GLUTAMINE GAMMA-GLUTAMYLTRANSFERASE"/>
    <property type="match status" value="1"/>
</dbReference>
<feature type="active site" evidence="2">
    <location>
        <position position="334"/>
    </location>
</feature>
<evidence type="ECO:0000259" key="4">
    <source>
        <dbReference type="SMART" id="SM00460"/>
    </source>
</evidence>
<dbReference type="Pfam" id="PF01841">
    <property type="entry name" value="Transglut_core"/>
    <property type="match status" value="1"/>
</dbReference>
<dbReference type="Pfam" id="PF00868">
    <property type="entry name" value="Transglut_N"/>
    <property type="match status" value="1"/>
</dbReference>
<comment type="similarity">
    <text evidence="1">Belongs to the transglutaminase superfamily. Transglutaminase family.</text>
</comment>
<dbReference type="GO" id="GO:0003810">
    <property type="term" value="F:protein-glutamine gamma-glutamyltransferase activity"/>
    <property type="evidence" value="ECO:0007669"/>
    <property type="project" value="InterPro"/>
</dbReference>
<dbReference type="Proteomes" id="UP001178461">
    <property type="component" value="Chromosome 6"/>
</dbReference>
<dbReference type="InterPro" id="IPR013783">
    <property type="entry name" value="Ig-like_fold"/>
</dbReference>
<feature type="active site" evidence="2">
    <location>
        <position position="275"/>
    </location>
</feature>
<dbReference type="SMART" id="SM00460">
    <property type="entry name" value="TGc"/>
    <property type="match status" value="1"/>
</dbReference>
<reference evidence="5" key="1">
    <citation type="submission" date="2022-12" db="EMBL/GenBank/DDBJ databases">
        <authorList>
            <person name="Alioto T."/>
            <person name="Alioto T."/>
            <person name="Gomez Garrido J."/>
        </authorList>
    </citation>
    <scope>NUCLEOTIDE SEQUENCE</scope>
</reference>
<dbReference type="Pfam" id="PF00927">
    <property type="entry name" value="Transglut_C"/>
    <property type="match status" value="2"/>
</dbReference>
<evidence type="ECO:0000256" key="3">
    <source>
        <dbReference type="SAM" id="MobiDB-lite"/>
    </source>
</evidence>
<evidence type="ECO:0000313" key="6">
    <source>
        <dbReference type="Proteomes" id="UP001178461"/>
    </source>
</evidence>
<feature type="active site" evidence="2">
    <location>
        <position position="357"/>
    </location>
</feature>
<dbReference type="InterPro" id="IPR002931">
    <property type="entry name" value="Transglutaminase-like"/>
</dbReference>
<name>A0AA35KI82_9SAUR</name>
<keyword evidence="6" id="KW-1185">Reference proteome</keyword>
<dbReference type="Gene3D" id="3.90.260.10">
    <property type="entry name" value="Transglutaminase-like"/>
    <property type="match status" value="1"/>
</dbReference>
<dbReference type="PANTHER" id="PTHR11590:SF44">
    <property type="entry name" value="PROTEIN 4.2"/>
    <property type="match status" value="1"/>
</dbReference>
<evidence type="ECO:0000313" key="5">
    <source>
        <dbReference type="EMBL" id="CAI5778685.1"/>
    </source>
</evidence>
<dbReference type="SUPFAM" id="SSF54001">
    <property type="entry name" value="Cysteine proteinases"/>
    <property type="match status" value="1"/>
</dbReference>
<dbReference type="FunFam" id="3.90.260.10:FF:000002">
    <property type="entry name" value="Erythrocyte membrane protein band 4.2"/>
    <property type="match status" value="1"/>
</dbReference>
<dbReference type="FunFam" id="2.60.40.10:FF:000090">
    <property type="entry name" value="Protein-glutamine gamma-glutamyltransferase 2"/>
    <property type="match status" value="1"/>
</dbReference>
<evidence type="ECO:0000256" key="2">
    <source>
        <dbReference type="PIRSR" id="PIRSR000459-1"/>
    </source>
</evidence>
<dbReference type="InterPro" id="IPR038765">
    <property type="entry name" value="Papain-like_cys_pep_sf"/>
</dbReference>
<sequence length="707" mass="78008">MGQALQVSRCDLQPSRNNAAHRTAAVSTERLVVRRGQPFALTLHFREPLPGAPRRYLRKTCLVAQTGQRPAQADGSLVRFPISRQGRQSGWEAFVDAPESLSWTLTVTSPADAAIGRYSLLLQHGRGAPRPLGTFTLLFNPWCQEDSVFLPNEAQRQEYVCNEEGTVYWGLEEAPQQQPWDYGQFEEDIVDLSLALPAFGLFWLQDAPCAQRSDPLRVCRLVSSMLNSKTHQAILEGGWTGDYSDGTSPFQWPGSAPILRRWLAARGQPVRYGQCWVFAGVLCTVLRSLGIPTRVVTSFASAQDTAGRLRVDEYFDESAALIPGLSEAAVWPFHAWNECWMARRDLPTGYDGWQAVDATPQEEGSYSSFCGPAPVRAIKEGRLDLPYDVATFFAATHATCAAWVRQDNGDFQRAFSSTKFVGNNLSTKAVGSDRCEDLTHHYKHPEGSAAERAVLKKVFQEQERLQDQIEGDSSPPQPPLAPPAQEDDTEPLLFAHIQAKSSWPLGQDAPVSVLVVNRTGEEKSLALVLGAQPLQYDGKALAQFWKEEHHFTLPSGHEEALSTTLPYAEYGPALRNNSLLLKLTALLRDTASHSNHLAWQEIRFCAPGLNIQVPERTAQFQATQAEIQLHNPLPEPLPGCLVSVSGWGLIHKTRSYRLGDIPAGSSKALRIPFTPTQAGPRRLTVRAESPLLQPLKACRTIQVGAAA</sequence>
<protein>
    <submittedName>
        <fullName evidence="5">Erythrocyte membrane band</fullName>
    </submittedName>
</protein>
<accession>A0AA35KI82</accession>
<dbReference type="PROSITE" id="PS00547">
    <property type="entry name" value="TRANSGLUTAMINASES"/>
    <property type="match status" value="1"/>
</dbReference>
<dbReference type="InterPro" id="IPR036238">
    <property type="entry name" value="Transglutaminase_C_sf"/>
</dbReference>
<dbReference type="InterPro" id="IPR050779">
    <property type="entry name" value="Transglutaminase"/>
</dbReference>
<dbReference type="InterPro" id="IPR036985">
    <property type="entry name" value="Transglutaminase-like_sf"/>
</dbReference>
<feature type="domain" description="Transglutaminase-like" evidence="4">
    <location>
        <begin position="267"/>
        <end position="360"/>
    </location>
</feature>
<proteinExistence type="inferred from homology"/>
<dbReference type="Gene3D" id="2.60.40.10">
    <property type="entry name" value="Immunoglobulins"/>
    <property type="match status" value="3"/>
</dbReference>
<dbReference type="PIRSF" id="PIRSF000459">
    <property type="entry name" value="TGM_EBP42"/>
    <property type="match status" value="1"/>
</dbReference>
<dbReference type="SUPFAM" id="SSF81296">
    <property type="entry name" value="E set domains"/>
    <property type="match status" value="1"/>
</dbReference>
<dbReference type="AlphaFoldDB" id="A0AA35KI82"/>
<dbReference type="InterPro" id="IPR008958">
    <property type="entry name" value="Transglutaminase_C"/>
</dbReference>